<evidence type="ECO:0000313" key="2">
    <source>
        <dbReference type="EMBL" id="HGZ42460.1"/>
    </source>
</evidence>
<dbReference type="Gene3D" id="3.30.70.20">
    <property type="match status" value="1"/>
</dbReference>
<dbReference type="EMBL" id="DSQF01000004">
    <property type="protein sequence ID" value="HGZ42460.1"/>
    <property type="molecule type" value="Genomic_DNA"/>
</dbReference>
<dbReference type="PROSITE" id="PS51379">
    <property type="entry name" value="4FE4S_FER_2"/>
    <property type="match status" value="1"/>
</dbReference>
<reference evidence="2" key="1">
    <citation type="journal article" date="2020" name="mSystems">
        <title>Genome- and Community-Level Interaction Insights into Carbon Utilization and Element Cycling Functions of Hydrothermarchaeota in Hydrothermal Sediment.</title>
        <authorList>
            <person name="Zhou Z."/>
            <person name="Liu Y."/>
            <person name="Xu W."/>
            <person name="Pan J."/>
            <person name="Luo Z.H."/>
            <person name="Li M."/>
        </authorList>
    </citation>
    <scope>NUCLEOTIDE SEQUENCE [LARGE SCALE GENOMIC DNA]</scope>
    <source>
        <strain evidence="2">SpSt-381</strain>
    </source>
</reference>
<dbReference type="Pfam" id="PF13370">
    <property type="entry name" value="Fer4_13"/>
    <property type="match status" value="1"/>
</dbReference>
<feature type="domain" description="4Fe-4S ferredoxin-type" evidence="1">
    <location>
        <begin position="5"/>
        <end position="34"/>
    </location>
</feature>
<dbReference type="SUPFAM" id="SSF54862">
    <property type="entry name" value="4Fe-4S ferredoxins"/>
    <property type="match status" value="1"/>
</dbReference>
<accession>A0A832I352</accession>
<dbReference type="AlphaFoldDB" id="A0A832I352"/>
<protein>
    <submittedName>
        <fullName evidence="2">Ferredoxin</fullName>
    </submittedName>
</protein>
<evidence type="ECO:0000259" key="1">
    <source>
        <dbReference type="PROSITE" id="PS51379"/>
    </source>
</evidence>
<dbReference type="InterPro" id="IPR017896">
    <property type="entry name" value="4Fe4S_Fe-S-bd"/>
</dbReference>
<organism evidence="2">
    <name type="scientific">Eiseniibacteriota bacterium</name>
    <dbReference type="NCBI Taxonomy" id="2212470"/>
    <lineage>
        <taxon>Bacteria</taxon>
        <taxon>Candidatus Eiseniibacteriota</taxon>
    </lineage>
</organism>
<proteinExistence type="predicted"/>
<gene>
    <name evidence="2" type="ORF">ENR23_03360</name>
</gene>
<comment type="caution">
    <text evidence="2">The sequence shown here is derived from an EMBL/GenBank/DDBJ whole genome shotgun (WGS) entry which is preliminary data.</text>
</comment>
<name>A0A832I352_UNCEI</name>
<sequence length="68" mass="7653">MASVPEFYVEPDLCTECGDCIKALPQAFRKVEDEEVAEVYNTALDPAQLPLLEKIMSECPGHAILWRK</sequence>